<dbReference type="AlphaFoldDB" id="A0A2M8FFB3"/>
<feature type="domain" description="Transposase InsH N-terminal" evidence="2">
    <location>
        <begin position="20"/>
        <end position="114"/>
    </location>
</feature>
<name>A0A2M8FFB3_9BACT</name>
<evidence type="ECO:0000313" key="4">
    <source>
        <dbReference type="Proteomes" id="UP000230391"/>
    </source>
</evidence>
<dbReference type="Pfam" id="PF01609">
    <property type="entry name" value="DDE_Tnp_1"/>
    <property type="match status" value="1"/>
</dbReference>
<reference evidence="4" key="1">
    <citation type="submission" date="2017-09" db="EMBL/GenBank/DDBJ databases">
        <title>Depth-based differentiation of microbial function through sediment-hosted aquifers and enrichment of novel symbionts in the deep terrestrial subsurface.</title>
        <authorList>
            <person name="Probst A.J."/>
            <person name="Ladd B."/>
            <person name="Jarett J.K."/>
            <person name="Geller-Mcgrath D.E."/>
            <person name="Sieber C.M.K."/>
            <person name="Emerson J.B."/>
            <person name="Anantharaman K."/>
            <person name="Thomas B.C."/>
            <person name="Malmstrom R."/>
            <person name="Stieglmeier M."/>
            <person name="Klingl A."/>
            <person name="Woyke T."/>
            <person name="Ryan C.M."/>
            <person name="Banfield J.F."/>
        </authorList>
    </citation>
    <scope>NUCLEOTIDE SEQUENCE [LARGE SCALE GENOMIC DNA]</scope>
</reference>
<dbReference type="PANTHER" id="PTHR35604">
    <property type="entry name" value="TRANSPOSASE INSH FOR INSERTION SEQUENCE ELEMENT IS5A-RELATED"/>
    <property type="match status" value="1"/>
</dbReference>
<proteinExistence type="predicted"/>
<dbReference type="GO" id="GO:0003677">
    <property type="term" value="F:DNA binding"/>
    <property type="evidence" value="ECO:0007669"/>
    <property type="project" value="InterPro"/>
</dbReference>
<dbReference type="Pfam" id="PF05598">
    <property type="entry name" value="DUF772"/>
    <property type="match status" value="1"/>
</dbReference>
<dbReference type="GO" id="GO:0004803">
    <property type="term" value="F:transposase activity"/>
    <property type="evidence" value="ECO:0007669"/>
    <property type="project" value="InterPro"/>
</dbReference>
<evidence type="ECO:0000313" key="3">
    <source>
        <dbReference type="EMBL" id="PJC56282.1"/>
    </source>
</evidence>
<gene>
    <name evidence="3" type="ORF">CO026_01175</name>
</gene>
<sequence>MVKIKPKTVKWVTTTEEDIIEKMVADDHPLRQLKAIIDFEELIAPYQELYSDIGTTGIDVISGFKCLLVQFWEDFSDRQMERTLRDNVAIRWFCGFELLEPTPDHSYFGKLRKRLGVKNINDIFNNVNAILRSKGLFGNMFKFIDASAIVAKTALWEERDKAIKDGEEKLNNTVVSKYAADKEAKWGAKSKNKIWFGYKRHCSVDMRFGLIDKLAVTPANVLDFRALKNICPDNQMVFMDKLYDCKTADLVLEMNGCAAGTIRKNNNKNKNRDLDKWRSKVRMPFEGTFSKMKKRTRYRGLTKTLFENFGLAMCHNLKKAVKILPATIGA</sequence>
<dbReference type="InterPro" id="IPR008490">
    <property type="entry name" value="Transposase_InsH_N"/>
</dbReference>
<evidence type="ECO:0000259" key="2">
    <source>
        <dbReference type="Pfam" id="PF05598"/>
    </source>
</evidence>
<accession>A0A2M8FFB3</accession>
<dbReference type="GO" id="GO:0006313">
    <property type="term" value="P:DNA transposition"/>
    <property type="evidence" value="ECO:0007669"/>
    <property type="project" value="InterPro"/>
</dbReference>
<feature type="domain" description="Transposase IS4-like" evidence="1">
    <location>
        <begin position="174"/>
        <end position="317"/>
    </location>
</feature>
<dbReference type="EMBL" id="PFRD01000051">
    <property type="protein sequence ID" value="PJC56282.1"/>
    <property type="molecule type" value="Genomic_DNA"/>
</dbReference>
<comment type="caution">
    <text evidence="3">The sequence shown here is derived from an EMBL/GenBank/DDBJ whole genome shotgun (WGS) entry which is preliminary data.</text>
</comment>
<dbReference type="InterPro" id="IPR002559">
    <property type="entry name" value="Transposase_11"/>
</dbReference>
<evidence type="ECO:0000259" key="1">
    <source>
        <dbReference type="Pfam" id="PF01609"/>
    </source>
</evidence>
<dbReference type="PANTHER" id="PTHR35604:SF2">
    <property type="entry name" value="TRANSPOSASE INSH FOR INSERTION SEQUENCE ELEMENT IS5A-RELATED"/>
    <property type="match status" value="1"/>
</dbReference>
<organism evidence="3 4">
    <name type="scientific">Candidatus Kaiserbacteria bacterium CG_4_9_14_0_2_um_filter_41_32</name>
    <dbReference type="NCBI Taxonomy" id="1974601"/>
    <lineage>
        <taxon>Bacteria</taxon>
        <taxon>Candidatus Kaiseribacteriota</taxon>
    </lineage>
</organism>
<dbReference type="Proteomes" id="UP000230391">
    <property type="component" value="Unassembled WGS sequence"/>
</dbReference>
<protein>
    <submittedName>
        <fullName evidence="3">DDE transposase</fullName>
    </submittedName>
</protein>